<dbReference type="InParanoid" id="A0A0L0HWB7"/>
<evidence type="ECO:0000313" key="10">
    <source>
        <dbReference type="EMBL" id="KND05205.1"/>
    </source>
</evidence>
<dbReference type="Pfam" id="PF19055">
    <property type="entry name" value="ABC2_membrane_7"/>
    <property type="match status" value="2"/>
</dbReference>
<dbReference type="FunFam" id="3.40.50.300:FF:000367">
    <property type="entry name" value="ABC transporter G family member 24"/>
    <property type="match status" value="1"/>
</dbReference>
<evidence type="ECO:0000256" key="2">
    <source>
        <dbReference type="ARBA" id="ARBA00022448"/>
    </source>
</evidence>
<dbReference type="Gene3D" id="3.40.50.300">
    <property type="entry name" value="P-loop containing nucleotide triphosphate hydrolases"/>
    <property type="match status" value="1"/>
</dbReference>
<dbReference type="InterPro" id="IPR003593">
    <property type="entry name" value="AAA+_ATPase"/>
</dbReference>
<dbReference type="GO" id="GO:0140359">
    <property type="term" value="F:ABC-type transporter activity"/>
    <property type="evidence" value="ECO:0007669"/>
    <property type="project" value="InterPro"/>
</dbReference>
<feature type="transmembrane region" description="Helical" evidence="8">
    <location>
        <begin position="709"/>
        <end position="731"/>
    </location>
</feature>
<keyword evidence="2" id="KW-0813">Transport</keyword>
<keyword evidence="6 8" id="KW-1133">Transmembrane helix</keyword>
<dbReference type="InterPro" id="IPR003439">
    <property type="entry name" value="ABC_transporter-like_ATP-bd"/>
</dbReference>
<dbReference type="CDD" id="cd03213">
    <property type="entry name" value="ABCG_EPDR"/>
    <property type="match status" value="1"/>
</dbReference>
<feature type="transmembrane region" description="Helical" evidence="8">
    <location>
        <begin position="555"/>
        <end position="577"/>
    </location>
</feature>
<dbReference type="InterPro" id="IPR017871">
    <property type="entry name" value="ABC_transporter-like_CS"/>
</dbReference>
<dbReference type="Pfam" id="PF00005">
    <property type="entry name" value="ABC_tran"/>
    <property type="match status" value="1"/>
</dbReference>
<feature type="transmembrane region" description="Helical" evidence="8">
    <location>
        <begin position="119"/>
        <end position="140"/>
    </location>
</feature>
<evidence type="ECO:0000256" key="3">
    <source>
        <dbReference type="ARBA" id="ARBA00022692"/>
    </source>
</evidence>
<dbReference type="GO" id="GO:0016020">
    <property type="term" value="C:membrane"/>
    <property type="evidence" value="ECO:0007669"/>
    <property type="project" value="UniProtKB-SubCell"/>
</dbReference>
<dbReference type="EMBL" id="KQ257450">
    <property type="protein sequence ID" value="KND05205.1"/>
    <property type="molecule type" value="Genomic_DNA"/>
</dbReference>
<evidence type="ECO:0000256" key="1">
    <source>
        <dbReference type="ARBA" id="ARBA00004141"/>
    </source>
</evidence>
<feature type="domain" description="ABC transporter" evidence="9">
    <location>
        <begin position="229"/>
        <end position="467"/>
    </location>
</feature>
<dbReference type="RefSeq" id="XP_016613244.1">
    <property type="nucleotide sequence ID" value="XM_016749194.1"/>
</dbReference>
<dbReference type="OrthoDB" id="66620at2759"/>
<organism evidence="10 11">
    <name type="scientific">Spizellomyces punctatus (strain DAOM BR117)</name>
    <dbReference type="NCBI Taxonomy" id="645134"/>
    <lineage>
        <taxon>Eukaryota</taxon>
        <taxon>Fungi</taxon>
        <taxon>Fungi incertae sedis</taxon>
        <taxon>Chytridiomycota</taxon>
        <taxon>Chytridiomycota incertae sedis</taxon>
        <taxon>Chytridiomycetes</taxon>
        <taxon>Spizellomycetales</taxon>
        <taxon>Spizellomycetaceae</taxon>
        <taxon>Spizellomyces</taxon>
    </lineage>
</organism>
<evidence type="ECO:0000256" key="8">
    <source>
        <dbReference type="SAM" id="Phobius"/>
    </source>
</evidence>
<dbReference type="OMA" id="HSNHGDV"/>
<dbReference type="STRING" id="645134.A0A0L0HWB7"/>
<dbReference type="GO" id="GO:0016887">
    <property type="term" value="F:ATP hydrolysis activity"/>
    <property type="evidence" value="ECO:0007669"/>
    <property type="project" value="InterPro"/>
</dbReference>
<dbReference type="InterPro" id="IPR050352">
    <property type="entry name" value="ABCG_transporters"/>
</dbReference>
<name>A0A0L0HWB7_SPIPD</name>
<evidence type="ECO:0000256" key="4">
    <source>
        <dbReference type="ARBA" id="ARBA00022741"/>
    </source>
</evidence>
<protein>
    <recommendedName>
        <fullName evidence="9">ABC transporter domain-containing protein</fullName>
    </recommendedName>
</protein>
<comment type="subcellular location">
    <subcellularLocation>
        <location evidence="1">Membrane</location>
        <topology evidence="1">Multi-pass membrane protein</topology>
    </subcellularLocation>
</comment>
<evidence type="ECO:0000259" key="9">
    <source>
        <dbReference type="PROSITE" id="PS50893"/>
    </source>
</evidence>
<evidence type="ECO:0000256" key="7">
    <source>
        <dbReference type="ARBA" id="ARBA00023136"/>
    </source>
</evidence>
<gene>
    <name evidence="10" type="ORF">SPPG_00865</name>
</gene>
<keyword evidence="7 8" id="KW-0472">Membrane</keyword>
<evidence type="ECO:0000313" key="11">
    <source>
        <dbReference type="Proteomes" id="UP000053201"/>
    </source>
</evidence>
<dbReference type="eggNOG" id="KOG0061">
    <property type="taxonomic scope" value="Eukaryota"/>
</dbReference>
<dbReference type="SMART" id="SM00382">
    <property type="entry name" value="AAA"/>
    <property type="match status" value="1"/>
</dbReference>
<dbReference type="GeneID" id="27684567"/>
<keyword evidence="3 8" id="KW-0812">Transmembrane</keyword>
<keyword evidence="5" id="KW-0067">ATP-binding</keyword>
<evidence type="ECO:0000256" key="6">
    <source>
        <dbReference type="ARBA" id="ARBA00022989"/>
    </source>
</evidence>
<dbReference type="PANTHER" id="PTHR48041">
    <property type="entry name" value="ABC TRANSPORTER G FAMILY MEMBER 28"/>
    <property type="match status" value="1"/>
</dbReference>
<proteinExistence type="predicted"/>
<feature type="transmembrane region" description="Helical" evidence="8">
    <location>
        <begin position="679"/>
        <end position="697"/>
    </location>
</feature>
<dbReference type="InterPro" id="IPR043926">
    <property type="entry name" value="ABCG_dom"/>
</dbReference>
<dbReference type="AlphaFoldDB" id="A0A0L0HWB7"/>
<feature type="transmembrane region" description="Helical" evidence="8">
    <location>
        <begin position="601"/>
        <end position="623"/>
    </location>
</feature>
<dbReference type="PANTHER" id="PTHR48041:SF91">
    <property type="entry name" value="ABC TRANSPORTER G FAMILY MEMBER 28"/>
    <property type="match status" value="1"/>
</dbReference>
<keyword evidence="11" id="KW-1185">Reference proteome</keyword>
<dbReference type="SUPFAM" id="SSF52540">
    <property type="entry name" value="P-loop containing nucleoside triphosphate hydrolases"/>
    <property type="match status" value="1"/>
</dbReference>
<reference evidence="10 11" key="1">
    <citation type="submission" date="2009-08" db="EMBL/GenBank/DDBJ databases">
        <title>The Genome Sequence of Spizellomyces punctatus strain DAOM BR117.</title>
        <authorList>
            <consortium name="The Broad Institute Genome Sequencing Platform"/>
            <person name="Russ C."/>
            <person name="Cuomo C."/>
            <person name="Shea T."/>
            <person name="Young S.K."/>
            <person name="Zeng Q."/>
            <person name="Koehrsen M."/>
            <person name="Haas B."/>
            <person name="Borodovsky M."/>
            <person name="Guigo R."/>
            <person name="Alvarado L."/>
            <person name="Berlin A."/>
            <person name="Bochicchio J."/>
            <person name="Borenstein D."/>
            <person name="Chapman S."/>
            <person name="Chen Z."/>
            <person name="Engels R."/>
            <person name="Freedman E."/>
            <person name="Gellesch M."/>
            <person name="Goldberg J."/>
            <person name="Griggs A."/>
            <person name="Gujja S."/>
            <person name="Heiman D."/>
            <person name="Hepburn T."/>
            <person name="Howarth C."/>
            <person name="Jen D."/>
            <person name="Larson L."/>
            <person name="Lewis B."/>
            <person name="Mehta T."/>
            <person name="Park D."/>
            <person name="Pearson M."/>
            <person name="Roberts A."/>
            <person name="Saif S."/>
            <person name="Shenoy N."/>
            <person name="Sisk P."/>
            <person name="Stolte C."/>
            <person name="Sykes S."/>
            <person name="Thomson T."/>
            <person name="Walk T."/>
            <person name="White J."/>
            <person name="Yandava C."/>
            <person name="Burger G."/>
            <person name="Gray M.W."/>
            <person name="Holland P.W.H."/>
            <person name="King N."/>
            <person name="Lang F.B.F."/>
            <person name="Roger A.J."/>
            <person name="Ruiz-Trillo I."/>
            <person name="Lander E."/>
            <person name="Nusbaum C."/>
        </authorList>
    </citation>
    <scope>NUCLEOTIDE SEQUENCE [LARGE SCALE GENOMIC DNA]</scope>
    <source>
        <strain evidence="10 11">DAOM BR117</strain>
    </source>
</reference>
<accession>A0A0L0HWB7</accession>
<keyword evidence="4" id="KW-0547">Nucleotide-binding</keyword>
<feature type="transmembrane region" description="Helical" evidence="8">
    <location>
        <begin position="784"/>
        <end position="807"/>
    </location>
</feature>
<dbReference type="PROSITE" id="PS50893">
    <property type="entry name" value="ABC_TRANSPORTER_2"/>
    <property type="match status" value="1"/>
</dbReference>
<dbReference type="VEuPathDB" id="FungiDB:SPPG_00865"/>
<sequence>MSNMDASVCLAGNTTVPVIISDRHACDPGYYCPHVDSKNPASLPSYCAPTDDCQLLRLQGKACQAQGLYEPVVCPSGYYCPDWKTMIRCPSGYYCHSGSSAPIKCDSLSICGEGTHSQMYYGPLIFALLLDFVLFAFVLARRVAALKASETPLSVMLPAWSQRFLRKDADVKETENMVAHQTIQLDLIKKDDPEIVPYSPRERSVIDTSCLVKGFSRALGGRTDLSMNFKFRNLSLVLPDGKPILSGVTGEIRPGRMTAIMGPSGAGKTTFMNVLMGKVKRTGGTLYVNGQESEMHVFRKVIGYVPQEDIMLRELTVWENVLHSAKIRLPGDWSAKDVEEHVHGVLSALNLSHVAHTIIGDETTRGVSGGQRKRVNIGMELAAVPLAIFLDEPTSGLDATAALDVADIMSSLTHLGLTLVAVIHQPRVEIFERFDDLLMIAPGGLTAYLGPVNEAKTYFEAMGFQFAPTANTADVLMDILSGRGINNLQNITVDDLVVAWEKRSAGDGDIDGLQSVSDTEFHEHVPTLRRTRGANIFWQIYHCHNRYLVQQERTLSSLVLEVFVGTAAGLLMGVAMADQGELYYGVWKLPYTKMSPAPLEYIVALYGLLIGMSIGLAGAPAGVKVFGEEKPVFWREAAAGHSRFSYYVGKTIGTVYRFTLSSLHFSAVYYFFAQPLVPFAIQYVLILLQFFGVYGVAATVSTIVKRDNAALLAVVVGLFHAVFSGFGPTLVQARDWGIDFLWAISFNKWAAEAQYSESIMPFKDVYLTEESAKVFGYVTGRTTLSVVLMLAIGCVWRIIAFVLLTFVNRDKQR</sequence>
<evidence type="ECO:0000256" key="5">
    <source>
        <dbReference type="ARBA" id="ARBA00022840"/>
    </source>
</evidence>
<dbReference type="PROSITE" id="PS00211">
    <property type="entry name" value="ABC_TRANSPORTER_1"/>
    <property type="match status" value="1"/>
</dbReference>
<dbReference type="InterPro" id="IPR027417">
    <property type="entry name" value="P-loop_NTPase"/>
</dbReference>
<dbReference type="Proteomes" id="UP000053201">
    <property type="component" value="Unassembled WGS sequence"/>
</dbReference>
<dbReference type="GO" id="GO:0005524">
    <property type="term" value="F:ATP binding"/>
    <property type="evidence" value="ECO:0007669"/>
    <property type="project" value="UniProtKB-KW"/>
</dbReference>